<dbReference type="PANTHER" id="PTHR48186">
    <property type="entry name" value="NB-ARC DOMAIN-CONTAINING PROTEIN"/>
    <property type="match status" value="1"/>
</dbReference>
<dbReference type="PANTHER" id="PTHR48186:SF1">
    <property type="entry name" value="TPX2 C-TERMINAL DOMAIN-CONTAINING PROTEIN"/>
    <property type="match status" value="1"/>
</dbReference>
<dbReference type="AlphaFoldDB" id="A0AAE1SLU1"/>
<evidence type="ECO:0000313" key="1">
    <source>
        <dbReference type="EMBL" id="KAK4372192.1"/>
    </source>
</evidence>
<dbReference type="Proteomes" id="UP001291623">
    <property type="component" value="Unassembled WGS sequence"/>
</dbReference>
<gene>
    <name evidence="1" type="ORF">RND71_007576</name>
</gene>
<protein>
    <submittedName>
        <fullName evidence="1">Uncharacterized protein</fullName>
    </submittedName>
</protein>
<accession>A0AAE1SLU1</accession>
<comment type="caution">
    <text evidence="1">The sequence shown here is derived from an EMBL/GenBank/DDBJ whole genome shotgun (WGS) entry which is preliminary data.</text>
</comment>
<dbReference type="EMBL" id="JAVYJV010000004">
    <property type="protein sequence ID" value="KAK4372192.1"/>
    <property type="molecule type" value="Genomic_DNA"/>
</dbReference>
<name>A0AAE1SLU1_9SOLA</name>
<evidence type="ECO:0000313" key="2">
    <source>
        <dbReference type="Proteomes" id="UP001291623"/>
    </source>
</evidence>
<reference evidence="1" key="1">
    <citation type="submission" date="2023-12" db="EMBL/GenBank/DDBJ databases">
        <title>Genome assembly of Anisodus tanguticus.</title>
        <authorList>
            <person name="Wang Y.-J."/>
        </authorList>
    </citation>
    <scope>NUCLEOTIDE SEQUENCE</scope>
    <source>
        <strain evidence="1">KB-2021</strain>
        <tissue evidence="1">Leaf</tissue>
    </source>
</reference>
<proteinExistence type="predicted"/>
<keyword evidence="2" id="KW-1185">Reference proteome</keyword>
<organism evidence="1 2">
    <name type="scientific">Anisodus tanguticus</name>
    <dbReference type="NCBI Taxonomy" id="243964"/>
    <lineage>
        <taxon>Eukaryota</taxon>
        <taxon>Viridiplantae</taxon>
        <taxon>Streptophyta</taxon>
        <taxon>Embryophyta</taxon>
        <taxon>Tracheophyta</taxon>
        <taxon>Spermatophyta</taxon>
        <taxon>Magnoliopsida</taxon>
        <taxon>eudicotyledons</taxon>
        <taxon>Gunneridae</taxon>
        <taxon>Pentapetalae</taxon>
        <taxon>asterids</taxon>
        <taxon>lamiids</taxon>
        <taxon>Solanales</taxon>
        <taxon>Solanaceae</taxon>
        <taxon>Solanoideae</taxon>
        <taxon>Hyoscyameae</taxon>
        <taxon>Anisodus</taxon>
    </lineage>
</organism>
<sequence>MKFESSKRKFEERLTEQREAKRRIIMVDFHDMPKPANDPRAPIRCWDRRRFSIF</sequence>